<keyword evidence="7" id="KW-0378">Hydrolase</keyword>
<evidence type="ECO:0000256" key="1">
    <source>
        <dbReference type="ARBA" id="ARBA00004496"/>
    </source>
</evidence>
<dbReference type="InterPro" id="IPR007439">
    <property type="entry name" value="Chemotax_Pase_CheZ"/>
</dbReference>
<dbReference type="Pfam" id="PF04344">
    <property type="entry name" value="CheZ"/>
    <property type="match status" value="1"/>
</dbReference>
<dbReference type="GO" id="GO:0005737">
    <property type="term" value="C:cytoplasm"/>
    <property type="evidence" value="ECO:0007669"/>
    <property type="project" value="UniProtKB-SubCell"/>
</dbReference>
<keyword evidence="6" id="KW-0283">Flagellar rotation</keyword>
<proteinExistence type="inferred from homology"/>
<sequence length="256" mass="28505">MEAANKIENDTLLENARALVAELESGNGDQAEKIIEQLGRMREQSLFQELGKMTRQLHESINSFVLDDRMQSLAESDIPDAKTRLNHVIEMTESSANRTLTAVESALPVSEDLKVRANTLHEKWDRFRNKEMDVNEFRTMSKEIDEFLTITTQSTESIHSGLSDIMMAQDFQDLTGQILRRVITLVQEVEDNLVGLVRLSGGIDDEPKAEVKPVEKARENQDMMQGVGPAVPGVEASGESVSGQDEVDDLLSSLGF</sequence>
<reference evidence="11" key="1">
    <citation type="submission" date="2018-06" db="EMBL/GenBank/DDBJ databases">
        <authorList>
            <person name="Zhirakovskaya E."/>
        </authorList>
    </citation>
    <scope>NUCLEOTIDE SEQUENCE</scope>
</reference>
<evidence type="ECO:0000256" key="10">
    <source>
        <dbReference type="SAM" id="MobiDB-lite"/>
    </source>
</evidence>
<organism evidence="11">
    <name type="scientific">hydrothermal vent metagenome</name>
    <dbReference type="NCBI Taxonomy" id="652676"/>
    <lineage>
        <taxon>unclassified sequences</taxon>
        <taxon>metagenomes</taxon>
        <taxon>ecological metagenomes</taxon>
    </lineage>
</organism>
<dbReference type="PANTHER" id="PTHR43693">
    <property type="entry name" value="PROTEIN PHOSPHATASE CHEZ"/>
    <property type="match status" value="1"/>
</dbReference>
<dbReference type="GO" id="GO:0097588">
    <property type="term" value="P:archaeal or bacterial-type flagellum-dependent cell motility"/>
    <property type="evidence" value="ECO:0007669"/>
    <property type="project" value="UniProtKB-KW"/>
</dbReference>
<dbReference type="PIRSF" id="PIRSF002884">
    <property type="entry name" value="CheZ"/>
    <property type="match status" value="1"/>
</dbReference>
<comment type="similarity">
    <text evidence="2">Belongs to the CheZ family.</text>
</comment>
<evidence type="ECO:0000256" key="7">
    <source>
        <dbReference type="ARBA" id="ARBA00022801"/>
    </source>
</evidence>
<comment type="subcellular location">
    <subcellularLocation>
        <location evidence="1">Cytoplasm</location>
    </subcellularLocation>
</comment>
<dbReference type="InterPro" id="IPR050992">
    <property type="entry name" value="CheZ_family_phosphatases"/>
</dbReference>
<keyword evidence="5" id="KW-0145">Chemotaxis</keyword>
<dbReference type="PANTHER" id="PTHR43693:SF1">
    <property type="entry name" value="PROTEIN PHOSPHATASE CHEZ"/>
    <property type="match status" value="1"/>
</dbReference>
<gene>
    <name evidence="11" type="ORF">MNBD_GAMMA14-1810</name>
</gene>
<evidence type="ECO:0000256" key="4">
    <source>
        <dbReference type="ARBA" id="ARBA00022490"/>
    </source>
</evidence>
<keyword evidence="4" id="KW-0963">Cytoplasm</keyword>
<dbReference type="EMBL" id="UOFM01000533">
    <property type="protein sequence ID" value="VAW83356.1"/>
    <property type="molecule type" value="Genomic_DNA"/>
</dbReference>
<evidence type="ECO:0000256" key="3">
    <source>
        <dbReference type="ARBA" id="ARBA00018484"/>
    </source>
</evidence>
<dbReference type="GO" id="GO:0009288">
    <property type="term" value="C:bacterial-type flagellum"/>
    <property type="evidence" value="ECO:0007669"/>
    <property type="project" value="InterPro"/>
</dbReference>
<dbReference type="GO" id="GO:0050920">
    <property type="term" value="P:regulation of chemotaxis"/>
    <property type="evidence" value="ECO:0007669"/>
    <property type="project" value="InterPro"/>
</dbReference>
<evidence type="ECO:0000256" key="6">
    <source>
        <dbReference type="ARBA" id="ARBA00022779"/>
    </source>
</evidence>
<protein>
    <recommendedName>
        <fullName evidence="3">Protein phosphatase CheZ</fullName>
    </recommendedName>
    <alternativeName>
        <fullName evidence="9">Chemotaxis protein CheZ</fullName>
    </alternativeName>
</protein>
<evidence type="ECO:0000256" key="5">
    <source>
        <dbReference type="ARBA" id="ARBA00022500"/>
    </source>
</evidence>
<evidence type="ECO:0000313" key="11">
    <source>
        <dbReference type="EMBL" id="VAW83356.1"/>
    </source>
</evidence>
<dbReference type="GO" id="GO:0006935">
    <property type="term" value="P:chemotaxis"/>
    <property type="evidence" value="ECO:0007669"/>
    <property type="project" value="UniProtKB-KW"/>
</dbReference>
<accession>A0A3B0ZRX0</accession>
<dbReference type="GO" id="GO:0004721">
    <property type="term" value="F:phosphoprotein phosphatase activity"/>
    <property type="evidence" value="ECO:0007669"/>
    <property type="project" value="UniProtKB-KW"/>
</dbReference>
<dbReference type="SUPFAM" id="SSF75708">
    <property type="entry name" value="Chemotaxis phosphatase CheZ"/>
    <property type="match status" value="1"/>
</dbReference>
<dbReference type="Gene3D" id="1.10.287.500">
    <property type="entry name" value="Helix hairpin bin"/>
    <property type="match status" value="1"/>
</dbReference>
<evidence type="ECO:0000256" key="9">
    <source>
        <dbReference type="ARBA" id="ARBA00029599"/>
    </source>
</evidence>
<evidence type="ECO:0000256" key="8">
    <source>
        <dbReference type="ARBA" id="ARBA00022912"/>
    </source>
</evidence>
<feature type="region of interest" description="Disordered" evidence="10">
    <location>
        <begin position="216"/>
        <end position="256"/>
    </location>
</feature>
<evidence type="ECO:0000256" key="2">
    <source>
        <dbReference type="ARBA" id="ARBA00005908"/>
    </source>
</evidence>
<dbReference type="AlphaFoldDB" id="A0A3B0ZRX0"/>
<name>A0A3B0ZRX0_9ZZZZ</name>
<keyword evidence="8" id="KW-0904">Protein phosphatase</keyword>